<sequence length="100" mass="11375">MESQIIRDVKLRIILAVNSLQRLLLPDGIPESGNFRLQFMDAEFDNQFTNLTSTDIQDKSTIKVIFDWSDDPVLPLPTQLLPLPILEVLLCPLLLLPYAL</sequence>
<reference evidence="1 2" key="1">
    <citation type="journal article" date="2021" name="Sci. Rep.">
        <title>Chromosome anchoring in Senegalese sole (Solea senegalensis) reveals sex-associated markers and genome rearrangements in flatfish.</title>
        <authorList>
            <person name="Guerrero-Cozar I."/>
            <person name="Gomez-Garrido J."/>
            <person name="Berbel C."/>
            <person name="Martinez-Blanch J.F."/>
            <person name="Alioto T."/>
            <person name="Claros M.G."/>
            <person name="Gagnaire P.A."/>
            <person name="Manchado M."/>
        </authorList>
    </citation>
    <scope>NUCLEOTIDE SEQUENCE [LARGE SCALE GENOMIC DNA]</scope>
    <source>
        <strain evidence="1">Sse05_10M</strain>
    </source>
</reference>
<evidence type="ECO:0000313" key="1">
    <source>
        <dbReference type="EMBL" id="KAG7482678.1"/>
    </source>
</evidence>
<protein>
    <submittedName>
        <fullName evidence="1">Uncharacterized protein</fullName>
    </submittedName>
</protein>
<name>A0AAV6Q631_SOLSE</name>
<comment type="caution">
    <text evidence="1">The sequence shown here is derived from an EMBL/GenBank/DDBJ whole genome shotgun (WGS) entry which is preliminary data.</text>
</comment>
<evidence type="ECO:0000313" key="2">
    <source>
        <dbReference type="Proteomes" id="UP000693946"/>
    </source>
</evidence>
<gene>
    <name evidence="1" type="ORF">JOB18_027838</name>
</gene>
<proteinExistence type="predicted"/>
<dbReference type="Proteomes" id="UP000693946">
    <property type="component" value="Linkage Group LG7"/>
</dbReference>
<dbReference type="AlphaFoldDB" id="A0AAV6Q631"/>
<dbReference type="EMBL" id="JAGKHQ010000019">
    <property type="protein sequence ID" value="KAG7482678.1"/>
    <property type="molecule type" value="Genomic_DNA"/>
</dbReference>
<accession>A0AAV6Q631</accession>
<organism evidence="1 2">
    <name type="scientific">Solea senegalensis</name>
    <name type="common">Senegalese sole</name>
    <dbReference type="NCBI Taxonomy" id="28829"/>
    <lineage>
        <taxon>Eukaryota</taxon>
        <taxon>Metazoa</taxon>
        <taxon>Chordata</taxon>
        <taxon>Craniata</taxon>
        <taxon>Vertebrata</taxon>
        <taxon>Euteleostomi</taxon>
        <taxon>Actinopterygii</taxon>
        <taxon>Neopterygii</taxon>
        <taxon>Teleostei</taxon>
        <taxon>Neoteleostei</taxon>
        <taxon>Acanthomorphata</taxon>
        <taxon>Carangaria</taxon>
        <taxon>Pleuronectiformes</taxon>
        <taxon>Pleuronectoidei</taxon>
        <taxon>Soleidae</taxon>
        <taxon>Solea</taxon>
    </lineage>
</organism>
<keyword evidence="2" id="KW-1185">Reference proteome</keyword>